<dbReference type="PROSITE" id="PS51379">
    <property type="entry name" value="4FE4S_FER_2"/>
    <property type="match status" value="4"/>
</dbReference>
<dbReference type="InterPro" id="IPR017896">
    <property type="entry name" value="4Fe4S_Fe-S-bd"/>
</dbReference>
<feature type="domain" description="4Fe-4S ferredoxin-type" evidence="8">
    <location>
        <begin position="1"/>
        <end position="28"/>
    </location>
</feature>
<comment type="caution">
    <text evidence="9">The sequence shown here is derived from an EMBL/GenBank/DDBJ whole genome shotgun (WGS) entry which is preliminary data.</text>
</comment>
<keyword evidence="3" id="KW-0479">Metal-binding</keyword>
<protein>
    <recommendedName>
        <fullName evidence="8">4Fe-4S ferredoxin-type domain-containing protein</fullName>
    </recommendedName>
</protein>
<feature type="domain" description="4Fe-4S ferredoxin-type" evidence="8">
    <location>
        <begin position="54"/>
        <end position="83"/>
    </location>
</feature>
<dbReference type="PANTHER" id="PTHR43687:SF6">
    <property type="entry name" value="L-ASPARTATE SEMIALDEHYDE SULFURTRANSFERASE IRON-SULFUR SUBUNIT"/>
    <property type="match status" value="1"/>
</dbReference>
<keyword evidence="4" id="KW-0677">Repeat</keyword>
<sequence>MYLTTSDCDKCGKCWEACPTDCIKHPDGIPFSCTTCGECARVCPTQAIRKNRFGGWYVDRARCTLCGLCVKHCPFGFAKIVFDENLKKERVKGICVRCGLCVKVCPKNARFDLGRYIPRPIDYSVVLEIATPERLKEILQGKKLEAVVTK</sequence>
<evidence type="ECO:0000256" key="4">
    <source>
        <dbReference type="ARBA" id="ARBA00022737"/>
    </source>
</evidence>
<keyword evidence="1" id="KW-0813">Transport</keyword>
<dbReference type="SUPFAM" id="SSF54862">
    <property type="entry name" value="4Fe-4S ferredoxins"/>
    <property type="match status" value="1"/>
</dbReference>
<keyword evidence="2" id="KW-0004">4Fe-4S</keyword>
<reference evidence="9 10" key="1">
    <citation type="journal article" date="2019" name="Nat. Microbiol.">
        <title>Expanding anaerobic alkane metabolism in the domain of Archaea.</title>
        <authorList>
            <person name="Wang Y."/>
            <person name="Wegener G."/>
            <person name="Hou J."/>
            <person name="Wang F."/>
            <person name="Xiao X."/>
        </authorList>
    </citation>
    <scope>NUCLEOTIDE SEQUENCE [LARGE SCALE GENOMIC DNA]</scope>
    <source>
        <strain evidence="9">WYZ-LMO10</strain>
    </source>
</reference>
<dbReference type="GO" id="GO:0051539">
    <property type="term" value="F:4 iron, 4 sulfur cluster binding"/>
    <property type="evidence" value="ECO:0007669"/>
    <property type="project" value="UniProtKB-KW"/>
</dbReference>
<organism evidence="9 10">
    <name type="scientific">Thermoproteota archaeon</name>
    <dbReference type="NCBI Taxonomy" id="2056631"/>
    <lineage>
        <taxon>Archaea</taxon>
        <taxon>Thermoproteota</taxon>
    </lineage>
</organism>
<name>A0A523BID4_9CREN</name>
<dbReference type="InterPro" id="IPR050572">
    <property type="entry name" value="Fe-S_Ferredoxin"/>
</dbReference>
<evidence type="ECO:0000256" key="1">
    <source>
        <dbReference type="ARBA" id="ARBA00022448"/>
    </source>
</evidence>
<evidence type="ECO:0000256" key="5">
    <source>
        <dbReference type="ARBA" id="ARBA00022982"/>
    </source>
</evidence>
<dbReference type="PROSITE" id="PS00198">
    <property type="entry name" value="4FE4S_FER_1"/>
    <property type="match status" value="2"/>
</dbReference>
<dbReference type="InterPro" id="IPR017900">
    <property type="entry name" value="4Fe4S_Fe_S_CS"/>
</dbReference>
<evidence type="ECO:0000256" key="7">
    <source>
        <dbReference type="ARBA" id="ARBA00023014"/>
    </source>
</evidence>
<feature type="domain" description="4Fe-4S ferredoxin-type" evidence="8">
    <location>
        <begin position="33"/>
        <end position="53"/>
    </location>
</feature>
<dbReference type="EMBL" id="QNVH01000001">
    <property type="protein sequence ID" value="TDA40290.1"/>
    <property type="molecule type" value="Genomic_DNA"/>
</dbReference>
<dbReference type="Gene3D" id="3.30.70.20">
    <property type="match status" value="2"/>
</dbReference>
<evidence type="ECO:0000256" key="2">
    <source>
        <dbReference type="ARBA" id="ARBA00022485"/>
    </source>
</evidence>
<evidence type="ECO:0000256" key="6">
    <source>
        <dbReference type="ARBA" id="ARBA00023004"/>
    </source>
</evidence>
<feature type="domain" description="4Fe-4S ferredoxin-type" evidence="8">
    <location>
        <begin position="86"/>
        <end position="116"/>
    </location>
</feature>
<dbReference type="Pfam" id="PF12838">
    <property type="entry name" value="Fer4_7"/>
    <property type="match status" value="1"/>
</dbReference>
<proteinExistence type="predicted"/>
<dbReference type="GO" id="GO:0046872">
    <property type="term" value="F:metal ion binding"/>
    <property type="evidence" value="ECO:0007669"/>
    <property type="project" value="UniProtKB-KW"/>
</dbReference>
<evidence type="ECO:0000259" key="8">
    <source>
        <dbReference type="PROSITE" id="PS51379"/>
    </source>
</evidence>
<evidence type="ECO:0000313" key="10">
    <source>
        <dbReference type="Proteomes" id="UP000315399"/>
    </source>
</evidence>
<keyword evidence="6" id="KW-0408">Iron</keyword>
<gene>
    <name evidence="9" type="ORF">DSO08_00280</name>
</gene>
<dbReference type="AlphaFoldDB" id="A0A523BID4"/>
<keyword evidence="5" id="KW-0249">Electron transport</keyword>
<evidence type="ECO:0000256" key="3">
    <source>
        <dbReference type="ARBA" id="ARBA00022723"/>
    </source>
</evidence>
<dbReference type="Proteomes" id="UP000315399">
    <property type="component" value="Unassembled WGS sequence"/>
</dbReference>
<dbReference type="PANTHER" id="PTHR43687">
    <property type="entry name" value="ADENYLYLSULFATE REDUCTASE, BETA SUBUNIT"/>
    <property type="match status" value="1"/>
</dbReference>
<dbReference type="Pfam" id="PF00037">
    <property type="entry name" value="Fer4"/>
    <property type="match status" value="2"/>
</dbReference>
<keyword evidence="7" id="KW-0411">Iron-sulfur</keyword>
<dbReference type="GO" id="GO:0016491">
    <property type="term" value="F:oxidoreductase activity"/>
    <property type="evidence" value="ECO:0007669"/>
    <property type="project" value="UniProtKB-ARBA"/>
</dbReference>
<accession>A0A523BID4</accession>
<evidence type="ECO:0000313" key="9">
    <source>
        <dbReference type="EMBL" id="TDA40290.1"/>
    </source>
</evidence>